<reference evidence="2 4" key="2">
    <citation type="submission" date="2016-02" db="EMBL/GenBank/DDBJ databases">
        <title>A draft genome sequence of Candidatus Phytoplasma oryzae strain Mbita1, the causative agent of Napier Grass stunt disease in Kenya.</title>
        <authorList>
            <person name="Fischer A."/>
            <person name="Santa-Cruz I."/>
            <person name="Wambua L."/>
            <person name="Olds C."/>
            <person name="Midega C."/>
            <person name="Dickinson M."/>
            <person name="Kawicha P."/>
            <person name="Khan Z."/>
            <person name="Masiga D."/>
            <person name="Jores J."/>
            <person name="Bernd S."/>
        </authorList>
    </citation>
    <scope>NUCLEOTIDE SEQUENCE [LARGE SCALE GENOMIC DNA]</scope>
    <source>
        <strain evidence="2">Mbita1</strain>
    </source>
</reference>
<evidence type="ECO:0000313" key="3">
    <source>
        <dbReference type="EMBL" id="RAM57564.1"/>
    </source>
</evidence>
<comment type="caution">
    <text evidence="2">The sequence shown here is derived from an EMBL/GenBank/DDBJ whole genome shotgun (WGS) entry which is preliminary data.</text>
</comment>
<proteinExistence type="predicted"/>
<keyword evidence="1" id="KW-1133">Transmembrane helix</keyword>
<protein>
    <submittedName>
        <fullName evidence="2">Uncharacterized protein</fullName>
    </submittedName>
</protein>
<accession>A0A139JR38</accession>
<dbReference type="EMBL" id="JHUK01000007">
    <property type="protein sequence ID" value="RAM57564.1"/>
    <property type="molecule type" value="Genomic_DNA"/>
</dbReference>
<name>A0A139JR38_9MOLU</name>
<feature type="transmembrane region" description="Helical" evidence="1">
    <location>
        <begin position="16"/>
        <end position="37"/>
    </location>
</feature>
<dbReference type="Proteomes" id="UP000249343">
    <property type="component" value="Unassembled WGS sequence"/>
</dbReference>
<dbReference type="Pfam" id="PF25296">
    <property type="entry name" value="Decapeptide"/>
    <property type="match status" value="1"/>
</dbReference>
<evidence type="ECO:0000313" key="4">
    <source>
        <dbReference type="Proteomes" id="UP000070069"/>
    </source>
</evidence>
<keyword evidence="5" id="KW-1185">Reference proteome</keyword>
<evidence type="ECO:0000313" key="5">
    <source>
        <dbReference type="Proteomes" id="UP000249343"/>
    </source>
</evidence>
<sequence>MQNEYLNSKKNNVSLINHYLSFLLVVSFISISLFIFIREKNLRKQIQDIDVSKNFKESLEPIIQQNQVLLEENKRLKSLTYPFPQKDGSVEFRSLVTNRILRKEDPHGNIFEYDPQNLSDIIVKKIDKNGRITEYDGNTNKIYKITEKNGNCVLAKNIPNTNIKNIKECNLTFSELEEMGYNIKDLKEYGIIFEYFQNYDDFKQAQYTIKVLKENGFSAKELKSLGCSQKELKDSNCFTIEELKDIDFD</sequence>
<dbReference type="AlphaFoldDB" id="A0A139JR38"/>
<dbReference type="PATRIC" id="fig|203274.3.peg.355"/>
<dbReference type="Proteomes" id="UP000070069">
    <property type="component" value="Unassembled WGS sequence"/>
</dbReference>
<evidence type="ECO:0000313" key="2">
    <source>
        <dbReference type="EMBL" id="KXT29304.1"/>
    </source>
</evidence>
<keyword evidence="1" id="KW-0472">Membrane</keyword>
<evidence type="ECO:0000256" key="1">
    <source>
        <dbReference type="SAM" id="Phobius"/>
    </source>
</evidence>
<reference evidence="3 5" key="1">
    <citation type="submission" date="2014-04" db="EMBL/GenBank/DDBJ databases">
        <title>Genome study of Napier grass stunt phytoplasma.</title>
        <authorList>
            <person name="Kawicha P."/>
            <person name="Dickinson M."/>
            <person name="Hodgetts J."/>
        </authorList>
    </citation>
    <scope>NUCLEOTIDE SEQUENCE [LARGE SCALE GENOMIC DNA]</scope>
    <source>
        <strain evidence="3 5">NGS-S10</strain>
    </source>
</reference>
<keyword evidence="1" id="KW-0812">Transmembrane</keyword>
<dbReference type="RefSeq" id="WP_066540225.1">
    <property type="nucleotide sequence ID" value="NZ_JHUK01000007.1"/>
</dbReference>
<dbReference type="EMBL" id="LTBM01000003">
    <property type="protein sequence ID" value="KXT29304.1"/>
    <property type="molecule type" value="Genomic_DNA"/>
</dbReference>
<dbReference type="OrthoDB" id="10017405at2"/>
<gene>
    <name evidence="2" type="ORF">AXA84_0198</name>
    <name evidence="3" type="ORF">DH96_02345</name>
</gene>
<dbReference type="InterPro" id="IPR057481">
    <property type="entry name" value="Decapeptide"/>
</dbReference>
<organism evidence="2 4">
    <name type="scientific">Candidatus Phytoplasma oryzae</name>
    <dbReference type="NCBI Taxonomy" id="203274"/>
    <lineage>
        <taxon>Bacteria</taxon>
        <taxon>Bacillati</taxon>
        <taxon>Mycoplasmatota</taxon>
        <taxon>Mollicutes</taxon>
        <taxon>Acholeplasmatales</taxon>
        <taxon>Acholeplasmataceae</taxon>
        <taxon>Candidatus Phytoplasma</taxon>
        <taxon>16SrXI (Rice yellow dwarf group)</taxon>
    </lineage>
</organism>